<name>I4C307_DESTA</name>
<dbReference type="AlphaFoldDB" id="I4C307"/>
<organism evidence="1 2">
    <name type="scientific">Desulfomonile tiedjei (strain ATCC 49306 / DSM 6799 / DCB-1)</name>
    <dbReference type="NCBI Taxonomy" id="706587"/>
    <lineage>
        <taxon>Bacteria</taxon>
        <taxon>Pseudomonadati</taxon>
        <taxon>Thermodesulfobacteriota</taxon>
        <taxon>Desulfomonilia</taxon>
        <taxon>Desulfomonilales</taxon>
        <taxon>Desulfomonilaceae</taxon>
        <taxon>Desulfomonile</taxon>
    </lineage>
</organism>
<evidence type="ECO:0000313" key="1">
    <source>
        <dbReference type="EMBL" id="AFM23948.1"/>
    </source>
</evidence>
<dbReference type="RefSeq" id="WP_014809100.1">
    <property type="nucleotide sequence ID" value="NC_018025.1"/>
</dbReference>
<gene>
    <name evidence="1" type="ordered locus">Desti_1235</name>
</gene>
<protein>
    <submittedName>
        <fullName evidence="1">Uncharacterized protein</fullName>
    </submittedName>
</protein>
<sequence length="80" mass="9086">MDTKRTIKAKELVRDIKSGKTDFELTTKYGLTAQEFDTVLGYLMNAGLITKGQLEERQQLSESQIIRAFVESCEDIQVVD</sequence>
<dbReference type="STRING" id="706587.Desti_1235"/>
<dbReference type="Proteomes" id="UP000006055">
    <property type="component" value="Chromosome"/>
</dbReference>
<keyword evidence="2" id="KW-1185">Reference proteome</keyword>
<proteinExistence type="predicted"/>
<evidence type="ECO:0000313" key="2">
    <source>
        <dbReference type="Proteomes" id="UP000006055"/>
    </source>
</evidence>
<reference evidence="2" key="1">
    <citation type="submission" date="2012-06" db="EMBL/GenBank/DDBJ databases">
        <title>Complete sequence of chromosome of Desulfomonile tiedjei DSM 6799.</title>
        <authorList>
            <person name="Lucas S."/>
            <person name="Copeland A."/>
            <person name="Lapidus A."/>
            <person name="Glavina del Rio T."/>
            <person name="Dalin E."/>
            <person name="Tice H."/>
            <person name="Bruce D."/>
            <person name="Goodwin L."/>
            <person name="Pitluck S."/>
            <person name="Peters L."/>
            <person name="Ovchinnikova G."/>
            <person name="Zeytun A."/>
            <person name="Lu M."/>
            <person name="Kyrpides N."/>
            <person name="Mavromatis K."/>
            <person name="Ivanova N."/>
            <person name="Brettin T."/>
            <person name="Detter J.C."/>
            <person name="Han C."/>
            <person name="Larimer F."/>
            <person name="Land M."/>
            <person name="Hauser L."/>
            <person name="Markowitz V."/>
            <person name="Cheng J.-F."/>
            <person name="Hugenholtz P."/>
            <person name="Woyke T."/>
            <person name="Wu D."/>
            <person name="Spring S."/>
            <person name="Schroeder M."/>
            <person name="Brambilla E."/>
            <person name="Klenk H.-P."/>
            <person name="Eisen J.A."/>
        </authorList>
    </citation>
    <scope>NUCLEOTIDE SEQUENCE [LARGE SCALE GENOMIC DNA]</scope>
    <source>
        <strain evidence="2">ATCC 49306 / DSM 6799 / DCB-1</strain>
    </source>
</reference>
<dbReference type="EMBL" id="CP003360">
    <property type="protein sequence ID" value="AFM23948.1"/>
    <property type="molecule type" value="Genomic_DNA"/>
</dbReference>
<dbReference type="HOGENOM" id="CLU_2584072_0_0_7"/>
<accession>I4C307</accession>
<dbReference type="KEGG" id="dti:Desti_1235"/>